<dbReference type="AlphaFoldDB" id="F1YIA9"/>
<feature type="transmembrane region" description="Helical" evidence="7">
    <location>
        <begin position="80"/>
        <end position="99"/>
    </location>
</feature>
<feature type="transmembrane region" description="Helical" evidence="7">
    <location>
        <begin position="198"/>
        <end position="216"/>
    </location>
</feature>
<keyword evidence="3 7" id="KW-0812">Transmembrane</keyword>
<evidence type="ECO:0000259" key="8">
    <source>
        <dbReference type="PROSITE" id="PS50850"/>
    </source>
</evidence>
<evidence type="ECO:0000256" key="1">
    <source>
        <dbReference type="ARBA" id="ARBA00004651"/>
    </source>
</evidence>
<dbReference type="SUPFAM" id="SSF103473">
    <property type="entry name" value="MFS general substrate transporter"/>
    <property type="match status" value="1"/>
</dbReference>
<keyword evidence="4 7" id="KW-1133">Transmembrane helix</keyword>
<evidence type="ECO:0000256" key="6">
    <source>
        <dbReference type="SAM" id="MobiDB-lite"/>
    </source>
</evidence>
<keyword evidence="10" id="KW-1185">Reference proteome</keyword>
<dbReference type="Pfam" id="PF07690">
    <property type="entry name" value="MFS_1"/>
    <property type="match status" value="1"/>
</dbReference>
<dbReference type="GO" id="GO:0022857">
    <property type="term" value="F:transmembrane transporter activity"/>
    <property type="evidence" value="ECO:0007669"/>
    <property type="project" value="InterPro"/>
</dbReference>
<protein>
    <submittedName>
        <fullName evidence="9">Major facilitator superfamily multidrug resistance protein</fullName>
    </submittedName>
</protein>
<dbReference type="eggNOG" id="COG2814">
    <property type="taxonomic scope" value="Bacteria"/>
</dbReference>
<evidence type="ECO:0000256" key="2">
    <source>
        <dbReference type="ARBA" id="ARBA00022448"/>
    </source>
</evidence>
<reference evidence="9 10" key="1">
    <citation type="journal article" date="2011" name="J. Bacteriol.">
        <title>Draft Genome Sequence of Gordonia neofelifaecis NRRL B-59395, a Cholesterol-Degrading Actinomycete.</title>
        <authorList>
            <person name="Ge F."/>
            <person name="Li W."/>
            <person name="Chen G."/>
            <person name="Liu Y."/>
            <person name="Zhang G."/>
            <person name="Yong B."/>
            <person name="Wang Q."/>
            <person name="Wang N."/>
            <person name="Huang Z."/>
            <person name="Li W."/>
            <person name="Wang J."/>
            <person name="Wu C."/>
            <person name="Xie Q."/>
            <person name="Liu G."/>
        </authorList>
    </citation>
    <scope>NUCLEOTIDE SEQUENCE [LARGE SCALE GENOMIC DNA]</scope>
    <source>
        <strain evidence="9 10">NRRL B-59395</strain>
    </source>
</reference>
<evidence type="ECO:0000313" key="9">
    <source>
        <dbReference type="EMBL" id="EGD55663.1"/>
    </source>
</evidence>
<evidence type="ECO:0000313" key="10">
    <source>
        <dbReference type="Proteomes" id="UP000035065"/>
    </source>
</evidence>
<feature type="domain" description="Major facilitator superfamily (MFS) profile" evidence="8">
    <location>
        <begin position="16"/>
        <end position="458"/>
    </location>
</feature>
<feature type="region of interest" description="Disordered" evidence="6">
    <location>
        <begin position="459"/>
        <end position="498"/>
    </location>
</feature>
<evidence type="ECO:0000256" key="3">
    <source>
        <dbReference type="ARBA" id="ARBA00022692"/>
    </source>
</evidence>
<feature type="transmembrane region" description="Helical" evidence="7">
    <location>
        <begin position="430"/>
        <end position="452"/>
    </location>
</feature>
<keyword evidence="2" id="KW-0813">Transport</keyword>
<sequence>MIASGRITGRARVVVLVVMVALVTEIVTFEYSLVGPALPEIGAAFGTDQSGLVVTATMLIAGISAPVLSKLADIHGKKRLLLCGAGSFMVGSLICALAPNFPALLLGRGLQGAAVVGVVVSIGLMRDLLPPSQVPIALGAMGVGTGTGAVLGPLLGGWLIDSYGFRACFWFLLGYMALAALLVLVVVPESPVRASHRLDVPGALLVGLGVGAVIVASVEPSVRWPAIACAAVLLGAFVAVERRTAEPLISLDLLATPAMRSLLMLGACVGAINAATGVLFPQLLRMPLTDGGLLFDAGQYALYFGLAQGLVGCACGFVGGWLSRRYAPRAGMLLAISALTLAVGLSAAGLVDSRPAVVLVGVLMGIGTGSYFSSSANLVVDSVPANVQSVSQSMKNTTEAMFGATVSAVVGAVIASHVVTGVAGRAIDPAGFTVAFVLCAVIAVVGLAITVFMRAGRAPARGGSTAGTADEPTDDDHPVAVFPTEVPMGTEKGLTSDD</sequence>
<feature type="transmembrane region" description="Helical" evidence="7">
    <location>
        <begin position="105"/>
        <end position="124"/>
    </location>
</feature>
<proteinExistence type="predicted"/>
<feature type="transmembrane region" description="Helical" evidence="7">
    <location>
        <begin position="164"/>
        <end position="186"/>
    </location>
</feature>
<feature type="transmembrane region" description="Helical" evidence="7">
    <location>
        <begin position="261"/>
        <end position="280"/>
    </location>
</feature>
<dbReference type="PANTHER" id="PTHR42718:SF9">
    <property type="entry name" value="MAJOR FACILITATOR SUPERFAMILY MULTIDRUG TRANSPORTER MFSC"/>
    <property type="match status" value="1"/>
</dbReference>
<dbReference type="PROSITE" id="PS50850">
    <property type="entry name" value="MFS"/>
    <property type="match status" value="1"/>
</dbReference>
<evidence type="ECO:0000256" key="4">
    <source>
        <dbReference type="ARBA" id="ARBA00022989"/>
    </source>
</evidence>
<dbReference type="EMBL" id="AEUD01000005">
    <property type="protein sequence ID" value="EGD55663.1"/>
    <property type="molecule type" value="Genomic_DNA"/>
</dbReference>
<dbReference type="RefSeq" id="WP_009678861.1">
    <property type="nucleotide sequence ID" value="NZ_AEUD01000005.1"/>
</dbReference>
<comment type="subcellular location">
    <subcellularLocation>
        <location evidence="1">Cell membrane</location>
        <topology evidence="1">Multi-pass membrane protein</topology>
    </subcellularLocation>
</comment>
<evidence type="ECO:0000256" key="7">
    <source>
        <dbReference type="SAM" id="Phobius"/>
    </source>
</evidence>
<feature type="transmembrane region" description="Helical" evidence="7">
    <location>
        <begin position="357"/>
        <end position="380"/>
    </location>
</feature>
<dbReference type="InterPro" id="IPR011701">
    <property type="entry name" value="MFS"/>
</dbReference>
<feature type="transmembrane region" description="Helical" evidence="7">
    <location>
        <begin position="330"/>
        <end position="351"/>
    </location>
</feature>
<dbReference type="InterPro" id="IPR020846">
    <property type="entry name" value="MFS_dom"/>
</dbReference>
<dbReference type="PANTHER" id="PTHR42718">
    <property type="entry name" value="MAJOR FACILITATOR SUPERFAMILY MULTIDRUG TRANSPORTER MFSC"/>
    <property type="match status" value="1"/>
</dbReference>
<dbReference type="Gene3D" id="1.20.1250.20">
    <property type="entry name" value="MFS general substrate transporter like domains"/>
    <property type="match status" value="1"/>
</dbReference>
<feature type="transmembrane region" description="Helical" evidence="7">
    <location>
        <begin position="222"/>
        <end position="240"/>
    </location>
</feature>
<feature type="transmembrane region" description="Helical" evidence="7">
    <location>
        <begin position="401"/>
        <end position="424"/>
    </location>
</feature>
<feature type="transmembrane region" description="Helical" evidence="7">
    <location>
        <begin position="300"/>
        <end position="323"/>
    </location>
</feature>
<feature type="transmembrane region" description="Helical" evidence="7">
    <location>
        <begin position="12"/>
        <end position="29"/>
    </location>
</feature>
<dbReference type="Gene3D" id="1.20.1720.10">
    <property type="entry name" value="Multidrug resistance protein D"/>
    <property type="match status" value="1"/>
</dbReference>
<keyword evidence="5 7" id="KW-0472">Membrane</keyword>
<evidence type="ECO:0000256" key="5">
    <source>
        <dbReference type="ARBA" id="ARBA00023136"/>
    </source>
</evidence>
<name>F1YIA9_9ACTN</name>
<feature type="transmembrane region" description="Helical" evidence="7">
    <location>
        <begin position="49"/>
        <end position="68"/>
    </location>
</feature>
<comment type="caution">
    <text evidence="9">The sequence shown here is derived from an EMBL/GenBank/DDBJ whole genome shotgun (WGS) entry which is preliminary data.</text>
</comment>
<dbReference type="STRING" id="644548.SCNU_08118"/>
<dbReference type="GO" id="GO:0005886">
    <property type="term" value="C:plasma membrane"/>
    <property type="evidence" value="ECO:0007669"/>
    <property type="project" value="UniProtKB-SubCell"/>
</dbReference>
<dbReference type="OrthoDB" id="4332123at2"/>
<feature type="transmembrane region" description="Helical" evidence="7">
    <location>
        <begin position="136"/>
        <end position="158"/>
    </location>
</feature>
<gene>
    <name evidence="9" type="ORF">SCNU_08118</name>
</gene>
<accession>F1YIA9</accession>
<dbReference type="Proteomes" id="UP000035065">
    <property type="component" value="Unassembled WGS sequence"/>
</dbReference>
<organism evidence="9 10">
    <name type="scientific">Gordonia neofelifaecis NRRL B-59395</name>
    <dbReference type="NCBI Taxonomy" id="644548"/>
    <lineage>
        <taxon>Bacteria</taxon>
        <taxon>Bacillati</taxon>
        <taxon>Actinomycetota</taxon>
        <taxon>Actinomycetes</taxon>
        <taxon>Mycobacteriales</taxon>
        <taxon>Gordoniaceae</taxon>
        <taxon>Gordonia</taxon>
    </lineage>
</organism>
<dbReference type="InterPro" id="IPR036259">
    <property type="entry name" value="MFS_trans_sf"/>
</dbReference>